<reference evidence="3" key="1">
    <citation type="submission" date="2016-10" db="EMBL/GenBank/DDBJ databases">
        <authorList>
            <person name="Varghese N."/>
            <person name="Submissions S."/>
        </authorList>
    </citation>
    <scope>NUCLEOTIDE SEQUENCE [LARGE SCALE GENOMIC DNA]</scope>
    <source>
        <strain evidence="3">DSM 22329</strain>
    </source>
</reference>
<protein>
    <submittedName>
        <fullName evidence="2">Uncharacterized protein</fullName>
    </submittedName>
</protein>
<feature type="transmembrane region" description="Helical" evidence="1">
    <location>
        <begin position="69"/>
        <end position="88"/>
    </location>
</feature>
<dbReference type="AlphaFoldDB" id="A0A1H0MGX6"/>
<sequence>MLYPLTVALLVASVALLAVAAWYAVARRLVDDRLLLVTAVVELGLVVQLVVALAHLGKVPGDSAEQATFAAYAITLPFVPPAAAFLALKEKTRWSMGVVAVGAFAVAVMTARLQQIWNLGG</sequence>
<evidence type="ECO:0000256" key="1">
    <source>
        <dbReference type="SAM" id="Phobius"/>
    </source>
</evidence>
<feature type="transmembrane region" description="Helical" evidence="1">
    <location>
        <begin position="94"/>
        <end position="113"/>
    </location>
</feature>
<evidence type="ECO:0000313" key="2">
    <source>
        <dbReference type="EMBL" id="SDO79516.1"/>
    </source>
</evidence>
<dbReference type="EMBL" id="LT629711">
    <property type="protein sequence ID" value="SDO79516.1"/>
    <property type="molecule type" value="Genomic_DNA"/>
</dbReference>
<proteinExistence type="predicted"/>
<accession>A0A1H0MGX6</accession>
<dbReference type="STRING" id="443156.SAMN04489867_0605"/>
<name>A0A1H0MGX6_9MICO</name>
<gene>
    <name evidence="2" type="ORF">SAMN04489867_0605</name>
</gene>
<dbReference type="RefSeq" id="WP_091781274.1">
    <property type="nucleotide sequence ID" value="NZ_LT629711.1"/>
</dbReference>
<dbReference type="Proteomes" id="UP000199077">
    <property type="component" value="Chromosome I"/>
</dbReference>
<keyword evidence="3" id="KW-1185">Reference proteome</keyword>
<organism evidence="2 3">
    <name type="scientific">Pedococcus dokdonensis</name>
    <dbReference type="NCBI Taxonomy" id="443156"/>
    <lineage>
        <taxon>Bacteria</taxon>
        <taxon>Bacillati</taxon>
        <taxon>Actinomycetota</taxon>
        <taxon>Actinomycetes</taxon>
        <taxon>Micrococcales</taxon>
        <taxon>Intrasporangiaceae</taxon>
        <taxon>Pedococcus</taxon>
    </lineage>
</organism>
<evidence type="ECO:0000313" key="3">
    <source>
        <dbReference type="Proteomes" id="UP000199077"/>
    </source>
</evidence>
<keyword evidence="1" id="KW-0812">Transmembrane</keyword>
<keyword evidence="1" id="KW-1133">Transmembrane helix</keyword>
<keyword evidence="1" id="KW-0472">Membrane</keyword>
<feature type="transmembrane region" description="Helical" evidence="1">
    <location>
        <begin position="36"/>
        <end position="57"/>
    </location>
</feature>